<gene>
    <name evidence="1" type="ORF">HFP15_25785</name>
</gene>
<keyword evidence="2" id="KW-1185">Reference proteome</keyword>
<protein>
    <submittedName>
        <fullName evidence="1">Transcriptional regulator</fullName>
    </submittedName>
</protein>
<dbReference type="InterPro" id="IPR036390">
    <property type="entry name" value="WH_DNA-bd_sf"/>
</dbReference>
<accession>A0ABX1J9D0</accession>
<sequence length="220" mass="24330">MLDRVEPSLSTSITAVAALEDDLRGSMYFYIRRARRPVTRDEAAASVGISRKLAAFHLDKLVDVGLLRADYEPVGGVRRVGRAPKVYRPTDLEIRVAIPARSGDLLSEILLDAVLEEREDERATESAVRVARTAGERLAPRERADLVTAERMLTREGFEPYRVGEGCLRMRNCPFRPLTSRAPELVCGLNHAFLSGFTEGSGLRAVPSPRPGECCVELHT</sequence>
<reference evidence="1 2" key="1">
    <citation type="submission" date="2020-04" db="EMBL/GenBank/DDBJ databases">
        <title>Novel species.</title>
        <authorList>
            <person name="Teo W.F.A."/>
            <person name="Lipun K."/>
            <person name="Srisuk N."/>
            <person name="Duangmal K."/>
        </authorList>
    </citation>
    <scope>NUCLEOTIDE SEQUENCE [LARGE SCALE GENOMIC DNA]</scope>
    <source>
        <strain evidence="1 2">K13G38</strain>
    </source>
</reference>
<dbReference type="InterPro" id="IPR036388">
    <property type="entry name" value="WH-like_DNA-bd_sf"/>
</dbReference>
<dbReference type="EMBL" id="JAAXLS010000021">
    <property type="protein sequence ID" value="NKQ56294.1"/>
    <property type="molecule type" value="Genomic_DNA"/>
</dbReference>
<evidence type="ECO:0000313" key="1">
    <source>
        <dbReference type="EMBL" id="NKQ56294.1"/>
    </source>
</evidence>
<dbReference type="SUPFAM" id="SSF46785">
    <property type="entry name" value="Winged helix' DNA-binding domain"/>
    <property type="match status" value="1"/>
</dbReference>
<proteinExistence type="predicted"/>
<comment type="caution">
    <text evidence="1">The sequence shown here is derived from an EMBL/GenBank/DDBJ whole genome shotgun (WGS) entry which is preliminary data.</text>
</comment>
<evidence type="ECO:0000313" key="2">
    <source>
        <dbReference type="Proteomes" id="UP000715441"/>
    </source>
</evidence>
<name>A0ABX1J9D0_9PSEU</name>
<dbReference type="Proteomes" id="UP000715441">
    <property type="component" value="Unassembled WGS sequence"/>
</dbReference>
<organism evidence="1 2">
    <name type="scientific">Amycolatopsis acididurans</name>
    <dbReference type="NCBI Taxonomy" id="2724524"/>
    <lineage>
        <taxon>Bacteria</taxon>
        <taxon>Bacillati</taxon>
        <taxon>Actinomycetota</taxon>
        <taxon>Actinomycetes</taxon>
        <taxon>Pseudonocardiales</taxon>
        <taxon>Pseudonocardiaceae</taxon>
        <taxon>Amycolatopsis</taxon>
    </lineage>
</organism>
<dbReference type="Gene3D" id="1.10.10.10">
    <property type="entry name" value="Winged helix-like DNA-binding domain superfamily/Winged helix DNA-binding domain"/>
    <property type="match status" value="1"/>
</dbReference>